<dbReference type="SUPFAM" id="SSF53271">
    <property type="entry name" value="PRTase-like"/>
    <property type="match status" value="1"/>
</dbReference>
<sequence length="217" mass="24806">MHLWQRLSNTGFCWLCRTHRLLQSGLCVTCFADLPRLAPRPIIGGQQATRLWLAAFAYQQPVMRWIHDLKFNNFPRLAVHMAPMLAAQAIKVYQHERVYMPDVLVPVPLSNRRWLSRGYNQARLLADELSTLLGIPIQEPLQRRHSVANHLSNAQQRLDNLEQAFAWREPLRGKRIAIIDDVITSGATVEAVAQTLRQVPCVVDAWSLAYTLPPESE</sequence>
<comment type="similarity">
    <text evidence="1">Belongs to the ComF/GntX family.</text>
</comment>
<comment type="caution">
    <text evidence="2">The sequence shown here is derived from an EMBL/GenBank/DDBJ whole genome shotgun (WGS) entry which is preliminary data.</text>
</comment>
<dbReference type="InterPro" id="IPR000836">
    <property type="entry name" value="PRTase_dom"/>
</dbReference>
<protein>
    <recommendedName>
        <fullName evidence="4">ComF family protein</fullName>
    </recommendedName>
</protein>
<evidence type="ECO:0000313" key="2">
    <source>
        <dbReference type="EMBL" id="RUO20604.1"/>
    </source>
</evidence>
<dbReference type="InterPro" id="IPR029057">
    <property type="entry name" value="PRTase-like"/>
</dbReference>
<dbReference type="Proteomes" id="UP000288212">
    <property type="component" value="Unassembled WGS sequence"/>
</dbReference>
<dbReference type="OrthoDB" id="9793412at2"/>
<gene>
    <name evidence="2" type="ORF">CWE06_04645</name>
</gene>
<dbReference type="RefSeq" id="WP_126791672.1">
    <property type="nucleotide sequence ID" value="NZ_PIPI01000002.1"/>
</dbReference>
<dbReference type="Gene3D" id="3.40.50.2020">
    <property type="match status" value="1"/>
</dbReference>
<keyword evidence="3" id="KW-1185">Reference proteome</keyword>
<dbReference type="PANTHER" id="PTHR47505">
    <property type="entry name" value="DNA UTILIZATION PROTEIN YHGH"/>
    <property type="match status" value="1"/>
</dbReference>
<evidence type="ECO:0000256" key="1">
    <source>
        <dbReference type="ARBA" id="ARBA00008007"/>
    </source>
</evidence>
<accession>A0A432VVS7</accession>
<dbReference type="EMBL" id="PIPI01000002">
    <property type="protein sequence ID" value="RUO20604.1"/>
    <property type="molecule type" value="Genomic_DNA"/>
</dbReference>
<organism evidence="2 3">
    <name type="scientific">Aliidiomarina haloalkalitolerans</name>
    <dbReference type="NCBI Taxonomy" id="859059"/>
    <lineage>
        <taxon>Bacteria</taxon>
        <taxon>Pseudomonadati</taxon>
        <taxon>Pseudomonadota</taxon>
        <taxon>Gammaproteobacteria</taxon>
        <taxon>Alteromonadales</taxon>
        <taxon>Idiomarinaceae</taxon>
        <taxon>Aliidiomarina</taxon>
    </lineage>
</organism>
<dbReference type="InterPro" id="IPR051910">
    <property type="entry name" value="ComF/GntX_DNA_util-trans"/>
</dbReference>
<dbReference type="AlphaFoldDB" id="A0A432VVS7"/>
<reference evidence="2 3" key="1">
    <citation type="journal article" date="2011" name="Front. Microbiol.">
        <title>Genomic signatures of strain selection and enhancement in Bacillus atrophaeus var. globigii, a historical biowarfare simulant.</title>
        <authorList>
            <person name="Gibbons H.S."/>
            <person name="Broomall S.M."/>
            <person name="McNew L.A."/>
            <person name="Daligault H."/>
            <person name="Chapman C."/>
            <person name="Bruce D."/>
            <person name="Karavis M."/>
            <person name="Krepps M."/>
            <person name="McGregor P.A."/>
            <person name="Hong C."/>
            <person name="Park K.H."/>
            <person name="Akmal A."/>
            <person name="Feldman A."/>
            <person name="Lin J.S."/>
            <person name="Chang W.E."/>
            <person name="Higgs B.W."/>
            <person name="Demirev P."/>
            <person name="Lindquist J."/>
            <person name="Liem A."/>
            <person name="Fochler E."/>
            <person name="Read T.D."/>
            <person name="Tapia R."/>
            <person name="Johnson S."/>
            <person name="Bishop-Lilly K.A."/>
            <person name="Detter C."/>
            <person name="Han C."/>
            <person name="Sozhamannan S."/>
            <person name="Rosenzweig C.N."/>
            <person name="Skowronski E.W."/>
        </authorList>
    </citation>
    <scope>NUCLEOTIDE SEQUENCE [LARGE SCALE GENOMIC DNA]</scope>
    <source>
        <strain evidence="2 3">AK5</strain>
    </source>
</reference>
<dbReference type="CDD" id="cd06223">
    <property type="entry name" value="PRTases_typeI"/>
    <property type="match status" value="1"/>
</dbReference>
<evidence type="ECO:0008006" key="4">
    <source>
        <dbReference type="Google" id="ProtNLM"/>
    </source>
</evidence>
<evidence type="ECO:0000313" key="3">
    <source>
        <dbReference type="Proteomes" id="UP000288212"/>
    </source>
</evidence>
<dbReference type="PANTHER" id="PTHR47505:SF1">
    <property type="entry name" value="DNA UTILIZATION PROTEIN YHGH"/>
    <property type="match status" value="1"/>
</dbReference>
<proteinExistence type="inferred from homology"/>
<name>A0A432VVS7_9GAMM</name>